<proteinExistence type="inferred from homology"/>
<dbReference type="Pfam" id="PF03401">
    <property type="entry name" value="TctC"/>
    <property type="match status" value="1"/>
</dbReference>
<keyword evidence="3" id="KW-0675">Receptor</keyword>
<keyword evidence="2" id="KW-0732">Signal</keyword>
<dbReference type="Gene3D" id="3.40.190.10">
    <property type="entry name" value="Periplasmic binding protein-like II"/>
    <property type="match status" value="1"/>
</dbReference>
<dbReference type="InterPro" id="IPR005064">
    <property type="entry name" value="BUG"/>
</dbReference>
<keyword evidence="4" id="KW-1185">Reference proteome</keyword>
<dbReference type="OrthoDB" id="8443386at2"/>
<dbReference type="CDD" id="cd07012">
    <property type="entry name" value="PBP2_Bug_TTT"/>
    <property type="match status" value="1"/>
</dbReference>
<feature type="chain" id="PRO_5011727788" evidence="2">
    <location>
        <begin position="21"/>
        <end position="321"/>
    </location>
</feature>
<dbReference type="RefSeq" id="WP_092961331.1">
    <property type="nucleotide sequence ID" value="NZ_FOSQ01000007.1"/>
</dbReference>
<dbReference type="Gene3D" id="3.40.190.150">
    <property type="entry name" value="Bordetella uptake gene, domain 1"/>
    <property type="match status" value="1"/>
</dbReference>
<organism evidence="3 4">
    <name type="scientific">Falsiroseomonas stagni DSM 19981</name>
    <dbReference type="NCBI Taxonomy" id="1123062"/>
    <lineage>
        <taxon>Bacteria</taxon>
        <taxon>Pseudomonadati</taxon>
        <taxon>Pseudomonadota</taxon>
        <taxon>Alphaproteobacteria</taxon>
        <taxon>Acetobacterales</taxon>
        <taxon>Roseomonadaceae</taxon>
        <taxon>Falsiroseomonas</taxon>
    </lineage>
</organism>
<dbReference type="InterPro" id="IPR042100">
    <property type="entry name" value="Bug_dom1"/>
</dbReference>
<dbReference type="AlphaFoldDB" id="A0A1I4CFU8"/>
<dbReference type="PANTHER" id="PTHR42928:SF5">
    <property type="entry name" value="BLR1237 PROTEIN"/>
    <property type="match status" value="1"/>
</dbReference>
<dbReference type="EMBL" id="FOSQ01000007">
    <property type="protein sequence ID" value="SFK78861.1"/>
    <property type="molecule type" value="Genomic_DNA"/>
</dbReference>
<dbReference type="PIRSF" id="PIRSF017082">
    <property type="entry name" value="YflP"/>
    <property type="match status" value="1"/>
</dbReference>
<name>A0A1I4CFU8_9PROT</name>
<reference evidence="3 4" key="1">
    <citation type="submission" date="2016-10" db="EMBL/GenBank/DDBJ databases">
        <authorList>
            <person name="de Groot N.N."/>
        </authorList>
    </citation>
    <scope>NUCLEOTIDE SEQUENCE [LARGE SCALE GENOMIC DNA]</scope>
    <source>
        <strain evidence="3 4">DSM 19981</strain>
    </source>
</reference>
<evidence type="ECO:0000313" key="3">
    <source>
        <dbReference type="EMBL" id="SFK78861.1"/>
    </source>
</evidence>
<evidence type="ECO:0000256" key="2">
    <source>
        <dbReference type="SAM" id="SignalP"/>
    </source>
</evidence>
<evidence type="ECO:0000256" key="1">
    <source>
        <dbReference type="ARBA" id="ARBA00006987"/>
    </source>
</evidence>
<accession>A0A1I4CFU8</accession>
<dbReference type="SUPFAM" id="SSF53850">
    <property type="entry name" value="Periplasmic binding protein-like II"/>
    <property type="match status" value="1"/>
</dbReference>
<protein>
    <submittedName>
        <fullName evidence="3">Tripartite-type tricarboxylate transporter, receptor component TctC</fullName>
    </submittedName>
</protein>
<dbReference type="STRING" id="1123062.SAMN02745775_107141"/>
<evidence type="ECO:0000313" key="4">
    <source>
        <dbReference type="Proteomes" id="UP000199473"/>
    </source>
</evidence>
<gene>
    <name evidence="3" type="ORF">SAMN02745775_107141</name>
</gene>
<feature type="signal peptide" evidence="2">
    <location>
        <begin position="1"/>
        <end position="20"/>
    </location>
</feature>
<dbReference type="PANTHER" id="PTHR42928">
    <property type="entry name" value="TRICARBOXYLATE-BINDING PROTEIN"/>
    <property type="match status" value="1"/>
</dbReference>
<comment type="similarity">
    <text evidence="1">Belongs to the UPF0065 (bug) family.</text>
</comment>
<dbReference type="Proteomes" id="UP000199473">
    <property type="component" value="Unassembled WGS sequence"/>
</dbReference>
<sequence length="321" mass="33680">MIARRTALAALLAAPSIASAQGAWPNRPIRVVVPFAAGGGTDVSARIYVARMSEILGQQLVIDNRGGSGGNIGQEQFTRAAPDGYTILLTSNGPLTVNRYLYKDMNHDPLRDLLPIGLILRIEQLLVVHPDLPANNVAEFIALAKARPGALNYGSAGAGSSLHLAAELFKLRAGVNLTHVPYRGGGPAMADLMAGNIQAMFDSMPSSWPQVRGGTVKPLAMCGAKRHPLLPNLPTITEAGVPNCVAGTWIATLAPIGTPPAIVQRFSEASRQALGETTLREALARAGADADWSSAADLRALMESDTAQWGEVVREAGITAS</sequence>